<proteinExistence type="predicted"/>
<sequence length="93" mass="10499">MIRAETVTVYHGGGRRWLTLKAAARREAAAAVRKRYPCQCERAEYDFGGAMVYPGLSCIHHSGDARFDKMVRRMARLHVAAFRATTQTESEKP</sequence>
<gene>
    <name evidence="1" type="ORF">E7V67_011350</name>
</gene>
<name>A0ABZ1USG8_9BURK</name>
<reference evidence="1 2" key="1">
    <citation type="journal article" date="2019" name="Int. J. Syst. Evol. Microbiol.">
        <title>The Draft Whole-Genome Sequence of the Antibiotic Producer Empedobacter haloabium ATCC 31962 Provides Indications for Its Taxonomic Reclassification.</title>
        <authorList>
            <person name="Miess H."/>
            <person name="Arlt P."/>
            <person name="Apel A.K."/>
            <person name="Weber T."/>
            <person name="Nieselt K."/>
            <person name="Hanssen F."/>
            <person name="Czemmel S."/>
            <person name="Nahnsen S."/>
            <person name="Gross H."/>
        </authorList>
    </citation>
    <scope>NUCLEOTIDE SEQUENCE [LARGE SCALE GENOMIC DNA]</scope>
    <source>
        <strain evidence="1 2">ATCC 31962</strain>
    </source>
</reference>
<dbReference type="EMBL" id="CP136508">
    <property type="protein sequence ID" value="WUR15665.1"/>
    <property type="molecule type" value="Genomic_DNA"/>
</dbReference>
<protein>
    <submittedName>
        <fullName evidence="1">Uncharacterized protein</fullName>
    </submittedName>
</protein>
<organism evidence="1 2">
    <name type="scientific">[Empedobacter] haloabium</name>
    <dbReference type="NCBI Taxonomy" id="592317"/>
    <lineage>
        <taxon>Bacteria</taxon>
        <taxon>Pseudomonadati</taxon>
        <taxon>Pseudomonadota</taxon>
        <taxon>Betaproteobacteria</taxon>
        <taxon>Burkholderiales</taxon>
        <taxon>Oxalobacteraceae</taxon>
        <taxon>Telluria group</taxon>
        <taxon>Telluria group incertae sedis</taxon>
    </lineage>
</organism>
<evidence type="ECO:0000313" key="2">
    <source>
        <dbReference type="Proteomes" id="UP000321323"/>
    </source>
</evidence>
<dbReference type="Proteomes" id="UP000321323">
    <property type="component" value="Chromosome"/>
</dbReference>
<evidence type="ECO:0000313" key="1">
    <source>
        <dbReference type="EMBL" id="WUR15665.1"/>
    </source>
</evidence>
<keyword evidence="2" id="KW-1185">Reference proteome</keyword>
<accession>A0ABZ1USG8</accession>